<dbReference type="RefSeq" id="WP_301030485.1">
    <property type="nucleotide sequence ID" value="NZ_JBFRYA010000006.1"/>
</dbReference>
<feature type="transmembrane region" description="Helical" evidence="5">
    <location>
        <begin position="28"/>
        <end position="61"/>
    </location>
</feature>
<gene>
    <name evidence="7" type="ORF">AB4876_08310</name>
</gene>
<organism evidence="7 8">
    <name type="scientific">Zhongshania guokunii</name>
    <dbReference type="NCBI Taxonomy" id="641783"/>
    <lineage>
        <taxon>Bacteria</taxon>
        <taxon>Pseudomonadati</taxon>
        <taxon>Pseudomonadota</taxon>
        <taxon>Gammaproteobacteria</taxon>
        <taxon>Cellvibrionales</taxon>
        <taxon>Spongiibacteraceae</taxon>
        <taxon>Zhongshania</taxon>
    </lineage>
</organism>
<comment type="caution">
    <text evidence="7">The sequence shown here is derived from an EMBL/GenBank/DDBJ whole genome shotgun (WGS) entry which is preliminary data.</text>
</comment>
<evidence type="ECO:0000313" key="8">
    <source>
        <dbReference type="Proteomes" id="UP001557485"/>
    </source>
</evidence>
<sequence>MLKTALFAFFFGVFGVHKFYLGYTKQGVIMALAFLFGFVLAGLPSLAIAIIAFVEFILYIIKSGAEFEQTYVLSQRPWFWGRI</sequence>
<dbReference type="InterPro" id="IPR007829">
    <property type="entry name" value="TM2"/>
</dbReference>
<name>A0ABV3U4Y1_9GAMM</name>
<feature type="domain" description="TM2" evidence="6">
    <location>
        <begin position="4"/>
        <end position="40"/>
    </location>
</feature>
<dbReference type="Proteomes" id="UP001557485">
    <property type="component" value="Unassembled WGS sequence"/>
</dbReference>
<evidence type="ECO:0000256" key="1">
    <source>
        <dbReference type="ARBA" id="ARBA00004141"/>
    </source>
</evidence>
<keyword evidence="2 5" id="KW-0812">Transmembrane</keyword>
<reference evidence="7 8" key="1">
    <citation type="journal article" date="2011" name="Int. J. Syst. Evol. Microbiol.">
        <title>Zhongshania antarctica gen. nov., sp. nov. and Zhongshania guokunii sp. nov., gammaproteobacteria respectively isolated from coastal attached (fast) ice and surface seawater of the Antarctic.</title>
        <authorList>
            <person name="Li H.J."/>
            <person name="Zhang X.Y."/>
            <person name="Chen C.X."/>
            <person name="Zhang Y.J."/>
            <person name="Gao Z.M."/>
            <person name="Yu Y."/>
            <person name="Chen X.L."/>
            <person name="Chen B."/>
            <person name="Zhang Y.Z."/>
        </authorList>
    </citation>
    <scope>NUCLEOTIDE SEQUENCE [LARGE SCALE GENOMIC DNA]</scope>
    <source>
        <strain evidence="7 8">ZS6-22T</strain>
    </source>
</reference>
<dbReference type="Pfam" id="PF05154">
    <property type="entry name" value="TM2"/>
    <property type="match status" value="1"/>
</dbReference>
<evidence type="ECO:0000256" key="2">
    <source>
        <dbReference type="ARBA" id="ARBA00022692"/>
    </source>
</evidence>
<evidence type="ECO:0000259" key="6">
    <source>
        <dbReference type="Pfam" id="PF05154"/>
    </source>
</evidence>
<comment type="subcellular location">
    <subcellularLocation>
        <location evidence="1">Membrane</location>
        <topology evidence="1">Multi-pass membrane protein</topology>
    </subcellularLocation>
</comment>
<keyword evidence="4 5" id="KW-0472">Membrane</keyword>
<dbReference type="EMBL" id="JBFRYA010000006">
    <property type="protein sequence ID" value="MEX1668913.1"/>
    <property type="molecule type" value="Genomic_DNA"/>
</dbReference>
<evidence type="ECO:0000313" key="7">
    <source>
        <dbReference type="EMBL" id="MEX1668913.1"/>
    </source>
</evidence>
<protein>
    <submittedName>
        <fullName evidence="7">NINE protein</fullName>
    </submittedName>
</protein>
<keyword evidence="3 5" id="KW-1133">Transmembrane helix</keyword>
<proteinExistence type="predicted"/>
<accession>A0ABV3U4Y1</accession>
<evidence type="ECO:0000256" key="5">
    <source>
        <dbReference type="SAM" id="Phobius"/>
    </source>
</evidence>
<evidence type="ECO:0000256" key="3">
    <source>
        <dbReference type="ARBA" id="ARBA00022989"/>
    </source>
</evidence>
<keyword evidence="8" id="KW-1185">Reference proteome</keyword>
<evidence type="ECO:0000256" key="4">
    <source>
        <dbReference type="ARBA" id="ARBA00023136"/>
    </source>
</evidence>